<comment type="caution">
    <text evidence="7">The sequence shown here is derived from an EMBL/GenBank/DDBJ whole genome shotgun (WGS) entry which is preliminary data.</text>
</comment>
<dbReference type="NCBIfam" id="TIGR00006">
    <property type="entry name" value="16S rRNA (cytosine(1402)-N(4))-methyltransferase RsmH"/>
    <property type="match status" value="1"/>
</dbReference>
<organism evidence="7 8">
    <name type="scientific">Candidatus Kaiserbacteria bacterium RIFCSPHIGHO2_02_FULL_55_25</name>
    <dbReference type="NCBI Taxonomy" id="1798498"/>
    <lineage>
        <taxon>Bacteria</taxon>
        <taxon>Candidatus Kaiseribacteriota</taxon>
    </lineage>
</organism>
<evidence type="ECO:0000256" key="6">
    <source>
        <dbReference type="HAMAP-Rule" id="MF_01007"/>
    </source>
</evidence>
<feature type="binding site" evidence="6">
    <location>
        <position position="80"/>
    </location>
    <ligand>
        <name>S-adenosyl-L-methionine</name>
        <dbReference type="ChEBI" id="CHEBI:59789"/>
    </ligand>
</feature>
<feature type="binding site" evidence="6">
    <location>
        <position position="53"/>
    </location>
    <ligand>
        <name>S-adenosyl-L-methionine</name>
        <dbReference type="ChEBI" id="CHEBI:59789"/>
    </ligand>
</feature>
<sequence>MWDWHRSVLLHEVTTSLALKPDDVVVDATLGGGGHAREILSRLGKNGMFIGFDADEEAIERCRKLFSTQQAAVHFVHANFRNIKTELEKLNVGRITKALFDLGWSSFQLSAGRGFSFRSDEPLSMAYDKEQKLTAAIIVNEWGEESIADIIFGFGEERYSRRIAKAIVVAREQKPIATALELGEIVKGAVPSAYRHGKTHPATKTFQALRIAVNDELGALESGLAGAWEMLAPGGRLAVISFHSIEDRIVKRRFVRWAKEGIGELVSRKPIPPSDAEIAENPRARSAKLRVVQKI</sequence>
<evidence type="ECO:0000256" key="1">
    <source>
        <dbReference type="ARBA" id="ARBA00010396"/>
    </source>
</evidence>
<keyword evidence="3 6" id="KW-0489">Methyltransferase</keyword>
<evidence type="ECO:0000256" key="3">
    <source>
        <dbReference type="ARBA" id="ARBA00022603"/>
    </source>
</evidence>
<evidence type="ECO:0000313" key="7">
    <source>
        <dbReference type="EMBL" id="OGG70676.1"/>
    </source>
</evidence>
<keyword evidence="4 6" id="KW-0808">Transferase</keyword>
<proteinExistence type="inferred from homology"/>
<dbReference type="SUPFAM" id="SSF81799">
    <property type="entry name" value="Putative methyltransferase TM0872, insert domain"/>
    <property type="match status" value="1"/>
</dbReference>
<dbReference type="Pfam" id="PF01795">
    <property type="entry name" value="Methyltransf_5"/>
    <property type="match status" value="1"/>
</dbReference>
<dbReference type="InterPro" id="IPR002903">
    <property type="entry name" value="RsmH"/>
</dbReference>
<name>A0A1F6EAJ5_9BACT</name>
<dbReference type="GO" id="GO:0070475">
    <property type="term" value="P:rRNA base methylation"/>
    <property type="evidence" value="ECO:0007669"/>
    <property type="project" value="UniProtKB-UniRule"/>
</dbReference>
<dbReference type="PANTHER" id="PTHR11265">
    <property type="entry name" value="S-ADENOSYL-METHYLTRANSFERASE MRAW"/>
    <property type="match status" value="1"/>
</dbReference>
<reference evidence="7 8" key="1">
    <citation type="journal article" date="2016" name="Nat. Commun.">
        <title>Thousands of microbial genomes shed light on interconnected biogeochemical processes in an aquifer system.</title>
        <authorList>
            <person name="Anantharaman K."/>
            <person name="Brown C.T."/>
            <person name="Hug L.A."/>
            <person name="Sharon I."/>
            <person name="Castelle C.J."/>
            <person name="Probst A.J."/>
            <person name="Thomas B.C."/>
            <person name="Singh A."/>
            <person name="Wilkins M.J."/>
            <person name="Karaoz U."/>
            <person name="Brodie E.L."/>
            <person name="Williams K.H."/>
            <person name="Hubbard S.S."/>
            <person name="Banfield J.F."/>
        </authorList>
    </citation>
    <scope>NUCLEOTIDE SEQUENCE [LARGE SCALE GENOMIC DNA]</scope>
</reference>
<dbReference type="GO" id="GO:0005737">
    <property type="term" value="C:cytoplasm"/>
    <property type="evidence" value="ECO:0007669"/>
    <property type="project" value="UniProtKB-SubCell"/>
</dbReference>
<keyword evidence="5 6" id="KW-0949">S-adenosyl-L-methionine</keyword>
<dbReference type="EC" id="2.1.1.199" evidence="6"/>
<evidence type="ECO:0000313" key="8">
    <source>
        <dbReference type="Proteomes" id="UP000176914"/>
    </source>
</evidence>
<protein>
    <recommendedName>
        <fullName evidence="6">Ribosomal RNA small subunit methyltransferase H</fullName>
        <ecNumber evidence="6">2.1.1.199</ecNumber>
    </recommendedName>
    <alternativeName>
        <fullName evidence="6">16S rRNA m(4)C1402 methyltransferase</fullName>
    </alternativeName>
    <alternativeName>
        <fullName evidence="6">rRNA (cytosine-N(4)-)-methyltransferase RsmH</fullName>
    </alternativeName>
</protein>
<dbReference type="HAMAP" id="MF_01007">
    <property type="entry name" value="16SrRNA_methyltr_H"/>
    <property type="match status" value="1"/>
</dbReference>
<comment type="function">
    <text evidence="6">Specifically methylates the N4 position of cytidine in position 1402 (C1402) of 16S rRNA.</text>
</comment>
<feature type="binding site" evidence="6">
    <location>
        <position position="101"/>
    </location>
    <ligand>
        <name>S-adenosyl-L-methionine</name>
        <dbReference type="ChEBI" id="CHEBI:59789"/>
    </ligand>
</feature>
<comment type="subcellular location">
    <subcellularLocation>
        <location evidence="6">Cytoplasm</location>
    </subcellularLocation>
</comment>
<evidence type="ECO:0000256" key="5">
    <source>
        <dbReference type="ARBA" id="ARBA00022691"/>
    </source>
</evidence>
<comment type="similarity">
    <text evidence="1 6">Belongs to the methyltransferase superfamily. RsmH family.</text>
</comment>
<dbReference type="EMBL" id="MFLL01000001">
    <property type="protein sequence ID" value="OGG70676.1"/>
    <property type="molecule type" value="Genomic_DNA"/>
</dbReference>
<accession>A0A1F6EAJ5</accession>
<evidence type="ECO:0000256" key="2">
    <source>
        <dbReference type="ARBA" id="ARBA00022552"/>
    </source>
</evidence>
<gene>
    <name evidence="6" type="primary">rsmH</name>
    <name evidence="7" type="ORF">A3C20_04090</name>
</gene>
<dbReference type="AlphaFoldDB" id="A0A1F6EAJ5"/>
<dbReference type="InterPro" id="IPR029063">
    <property type="entry name" value="SAM-dependent_MTases_sf"/>
</dbReference>
<dbReference type="Proteomes" id="UP000176914">
    <property type="component" value="Unassembled WGS sequence"/>
</dbReference>
<dbReference type="InterPro" id="IPR023397">
    <property type="entry name" value="SAM-dep_MeTrfase_MraW_recog"/>
</dbReference>
<dbReference type="PANTHER" id="PTHR11265:SF0">
    <property type="entry name" value="12S RRNA N4-METHYLCYTIDINE METHYLTRANSFERASE"/>
    <property type="match status" value="1"/>
</dbReference>
<evidence type="ECO:0000256" key="4">
    <source>
        <dbReference type="ARBA" id="ARBA00022679"/>
    </source>
</evidence>
<dbReference type="PIRSF" id="PIRSF004486">
    <property type="entry name" value="MraW"/>
    <property type="match status" value="1"/>
</dbReference>
<comment type="catalytic activity">
    <reaction evidence="6">
        <text>cytidine(1402) in 16S rRNA + S-adenosyl-L-methionine = N(4)-methylcytidine(1402) in 16S rRNA + S-adenosyl-L-homocysteine + H(+)</text>
        <dbReference type="Rhea" id="RHEA:42928"/>
        <dbReference type="Rhea" id="RHEA-COMP:10286"/>
        <dbReference type="Rhea" id="RHEA-COMP:10287"/>
        <dbReference type="ChEBI" id="CHEBI:15378"/>
        <dbReference type="ChEBI" id="CHEBI:57856"/>
        <dbReference type="ChEBI" id="CHEBI:59789"/>
        <dbReference type="ChEBI" id="CHEBI:74506"/>
        <dbReference type="ChEBI" id="CHEBI:82748"/>
        <dbReference type="EC" id="2.1.1.199"/>
    </reaction>
</comment>
<dbReference type="GO" id="GO:0071424">
    <property type="term" value="F:rRNA (cytosine-N4-)-methyltransferase activity"/>
    <property type="evidence" value="ECO:0007669"/>
    <property type="project" value="UniProtKB-UniRule"/>
</dbReference>
<dbReference type="Gene3D" id="1.10.150.170">
    <property type="entry name" value="Putative methyltransferase TM0872, insert domain"/>
    <property type="match status" value="1"/>
</dbReference>
<dbReference type="SUPFAM" id="SSF53335">
    <property type="entry name" value="S-adenosyl-L-methionine-dependent methyltransferases"/>
    <property type="match status" value="1"/>
</dbReference>
<feature type="binding site" evidence="6">
    <location>
        <begin position="33"/>
        <end position="35"/>
    </location>
    <ligand>
        <name>S-adenosyl-L-methionine</name>
        <dbReference type="ChEBI" id="CHEBI:59789"/>
    </ligand>
</feature>
<feature type="binding site" evidence="6">
    <location>
        <position position="108"/>
    </location>
    <ligand>
        <name>S-adenosyl-L-methionine</name>
        <dbReference type="ChEBI" id="CHEBI:59789"/>
    </ligand>
</feature>
<dbReference type="Gene3D" id="3.40.50.150">
    <property type="entry name" value="Vaccinia Virus protein VP39"/>
    <property type="match status" value="1"/>
</dbReference>
<keyword evidence="2 6" id="KW-0698">rRNA processing</keyword>
<keyword evidence="6" id="KW-0963">Cytoplasm</keyword>